<keyword evidence="3" id="KW-1185">Reference proteome</keyword>
<dbReference type="Gene3D" id="3.90.1570.30">
    <property type="match status" value="1"/>
</dbReference>
<feature type="domain" description="Type I restriction enzyme R protein N-terminal" evidence="1">
    <location>
        <begin position="43"/>
        <end position="152"/>
    </location>
</feature>
<dbReference type="Proteomes" id="UP001595805">
    <property type="component" value="Unassembled WGS sequence"/>
</dbReference>
<organism evidence="2 3">
    <name type="scientific">Algoriphagus namhaensis</name>
    <dbReference type="NCBI Taxonomy" id="915353"/>
    <lineage>
        <taxon>Bacteria</taxon>
        <taxon>Pseudomonadati</taxon>
        <taxon>Bacteroidota</taxon>
        <taxon>Cytophagia</taxon>
        <taxon>Cytophagales</taxon>
        <taxon>Cyclobacteriaceae</taxon>
        <taxon>Algoriphagus</taxon>
    </lineage>
</organism>
<name>A0ABV8ARG0_9BACT</name>
<comment type="caution">
    <text evidence="2">The sequence shown here is derived from an EMBL/GenBank/DDBJ whole genome shotgun (WGS) entry which is preliminary data.</text>
</comment>
<evidence type="ECO:0000259" key="1">
    <source>
        <dbReference type="Pfam" id="PF13588"/>
    </source>
</evidence>
<dbReference type="InterPro" id="IPR029464">
    <property type="entry name" value="HSDR_N"/>
</dbReference>
<gene>
    <name evidence="2" type="ORF">ACFOSV_10365</name>
</gene>
<reference evidence="3" key="1">
    <citation type="journal article" date="2019" name="Int. J. Syst. Evol. Microbiol.">
        <title>The Global Catalogue of Microorganisms (GCM) 10K type strain sequencing project: providing services to taxonomists for standard genome sequencing and annotation.</title>
        <authorList>
            <consortium name="The Broad Institute Genomics Platform"/>
            <consortium name="The Broad Institute Genome Sequencing Center for Infectious Disease"/>
            <person name="Wu L."/>
            <person name="Ma J."/>
        </authorList>
    </citation>
    <scope>NUCLEOTIDE SEQUENCE [LARGE SCALE GENOMIC DNA]</scope>
    <source>
        <strain evidence="3">CCUG 60523</strain>
    </source>
</reference>
<evidence type="ECO:0000313" key="3">
    <source>
        <dbReference type="Proteomes" id="UP001595805"/>
    </source>
</evidence>
<proteinExistence type="predicted"/>
<protein>
    <submittedName>
        <fullName evidence="2">Type I restriction enzyme HsdR N-terminal domain-containing protein</fullName>
    </submittedName>
</protein>
<dbReference type="RefSeq" id="WP_377905940.1">
    <property type="nucleotide sequence ID" value="NZ_JBHRZS010000007.1"/>
</dbReference>
<sequence length="156" mass="18372">MKNESKIQLPRLNLPEINPKLSEQKEGVCIWDEIRKKNLLLTPEEWVRQHWVSFLIKDLNFPKGLISLEKGLVYNKLQKRTDILVLDRHGKPYLLIECKAPEIPISQKTMVQAAVYHQELKSEFLILSNGIKHVSLRWDFQKKSFEQLKNFPVTPE</sequence>
<accession>A0ABV8ARG0</accession>
<dbReference type="EMBL" id="JBHRZS010000007">
    <property type="protein sequence ID" value="MFC3880583.1"/>
    <property type="molecule type" value="Genomic_DNA"/>
</dbReference>
<evidence type="ECO:0000313" key="2">
    <source>
        <dbReference type="EMBL" id="MFC3880583.1"/>
    </source>
</evidence>
<dbReference type="Pfam" id="PF13588">
    <property type="entry name" value="HSDR_N_2"/>
    <property type="match status" value="1"/>
</dbReference>